<dbReference type="EMBL" id="LFYR01000727">
    <property type="protein sequence ID" value="KMZ70569.1"/>
    <property type="molecule type" value="Genomic_DNA"/>
</dbReference>
<accession>A0A0K9PNM9</accession>
<dbReference type="AlphaFoldDB" id="A0A0K9PNM9"/>
<gene>
    <name evidence="2" type="ORF">ZOSMA_199G00060</name>
</gene>
<protein>
    <submittedName>
        <fullName evidence="2">Uncharacterized protein</fullName>
    </submittedName>
</protein>
<organism evidence="2 3">
    <name type="scientific">Zostera marina</name>
    <name type="common">Eelgrass</name>
    <dbReference type="NCBI Taxonomy" id="29655"/>
    <lineage>
        <taxon>Eukaryota</taxon>
        <taxon>Viridiplantae</taxon>
        <taxon>Streptophyta</taxon>
        <taxon>Embryophyta</taxon>
        <taxon>Tracheophyta</taxon>
        <taxon>Spermatophyta</taxon>
        <taxon>Magnoliopsida</taxon>
        <taxon>Liliopsida</taxon>
        <taxon>Zosteraceae</taxon>
        <taxon>Zostera</taxon>
    </lineage>
</organism>
<comment type="caution">
    <text evidence="2">The sequence shown here is derived from an EMBL/GenBank/DDBJ whole genome shotgun (WGS) entry which is preliminary data.</text>
</comment>
<keyword evidence="3" id="KW-1185">Reference proteome</keyword>
<evidence type="ECO:0000313" key="3">
    <source>
        <dbReference type="Proteomes" id="UP000036987"/>
    </source>
</evidence>
<evidence type="ECO:0000256" key="1">
    <source>
        <dbReference type="SAM" id="MobiDB-lite"/>
    </source>
</evidence>
<feature type="region of interest" description="Disordered" evidence="1">
    <location>
        <begin position="101"/>
        <end position="145"/>
    </location>
</feature>
<reference evidence="3" key="1">
    <citation type="journal article" date="2016" name="Nature">
        <title>The genome of the seagrass Zostera marina reveals angiosperm adaptation to the sea.</title>
        <authorList>
            <person name="Olsen J.L."/>
            <person name="Rouze P."/>
            <person name="Verhelst B."/>
            <person name="Lin Y.-C."/>
            <person name="Bayer T."/>
            <person name="Collen J."/>
            <person name="Dattolo E."/>
            <person name="De Paoli E."/>
            <person name="Dittami S."/>
            <person name="Maumus F."/>
            <person name="Michel G."/>
            <person name="Kersting A."/>
            <person name="Lauritano C."/>
            <person name="Lohaus R."/>
            <person name="Toepel M."/>
            <person name="Tonon T."/>
            <person name="Vanneste K."/>
            <person name="Amirebrahimi M."/>
            <person name="Brakel J."/>
            <person name="Bostroem C."/>
            <person name="Chovatia M."/>
            <person name="Grimwood J."/>
            <person name="Jenkins J.W."/>
            <person name="Jueterbock A."/>
            <person name="Mraz A."/>
            <person name="Stam W.T."/>
            <person name="Tice H."/>
            <person name="Bornberg-Bauer E."/>
            <person name="Green P.J."/>
            <person name="Pearson G.A."/>
            <person name="Procaccini G."/>
            <person name="Duarte C.M."/>
            <person name="Schmutz J."/>
            <person name="Reusch T.B.H."/>
            <person name="Van de Peer Y."/>
        </authorList>
    </citation>
    <scope>NUCLEOTIDE SEQUENCE [LARGE SCALE GENOMIC DNA]</scope>
    <source>
        <strain evidence="3">cv. Finnish</strain>
    </source>
</reference>
<sequence length="157" mass="17948">MGLHFLQSMANFLSICTKKVVRATSRLFKGCHHGDGIKHDRQRRKSRRWSRFFSLKPPITSFSTTSSRSQDHKNDLNDAAPALWVKEIILGAKNDPYDSDSGSIHYDTDGKRSSCAPIKSPHNHPSMMRRCQTANTPYRRSSQLSSPVFSYRDNFNM</sequence>
<proteinExistence type="predicted"/>
<dbReference type="Proteomes" id="UP000036987">
    <property type="component" value="Unassembled WGS sequence"/>
</dbReference>
<evidence type="ECO:0000313" key="2">
    <source>
        <dbReference type="EMBL" id="KMZ70569.1"/>
    </source>
</evidence>
<feature type="compositionally biased region" description="Polar residues" evidence="1">
    <location>
        <begin position="132"/>
        <end position="145"/>
    </location>
</feature>
<name>A0A0K9PNM9_ZOSMR</name>